<evidence type="ECO:0000313" key="15">
    <source>
        <dbReference type="Proteomes" id="UP000274358"/>
    </source>
</evidence>
<dbReference type="Pfam" id="PF00593">
    <property type="entry name" value="TonB_dep_Rec_b-barrel"/>
    <property type="match status" value="1"/>
</dbReference>
<dbReference type="Proteomes" id="UP000274358">
    <property type="component" value="Unassembled WGS sequence"/>
</dbReference>
<dbReference type="InterPro" id="IPR037066">
    <property type="entry name" value="Plug_dom_sf"/>
</dbReference>
<dbReference type="SUPFAM" id="SSF56935">
    <property type="entry name" value="Porins"/>
    <property type="match status" value="1"/>
</dbReference>
<protein>
    <submittedName>
        <fullName evidence="14">TonB-dependent receptor</fullName>
    </submittedName>
</protein>
<dbReference type="PANTHER" id="PTHR47234:SF3">
    <property type="entry name" value="SECRETIN_TONB SHORT N-TERMINAL DOMAIN-CONTAINING PROTEIN"/>
    <property type="match status" value="1"/>
</dbReference>
<dbReference type="CDD" id="cd01347">
    <property type="entry name" value="ligand_gated_channel"/>
    <property type="match status" value="1"/>
</dbReference>
<evidence type="ECO:0000256" key="6">
    <source>
        <dbReference type="ARBA" id="ARBA00023136"/>
    </source>
</evidence>
<keyword evidence="14" id="KW-0675">Receptor</keyword>
<dbReference type="InterPro" id="IPR039426">
    <property type="entry name" value="TonB-dep_rcpt-like"/>
</dbReference>
<dbReference type="InterPro" id="IPR000531">
    <property type="entry name" value="Beta-barrel_TonB"/>
</dbReference>
<feature type="chain" id="PRO_5019148391" evidence="11">
    <location>
        <begin position="41"/>
        <end position="835"/>
    </location>
</feature>
<evidence type="ECO:0000256" key="4">
    <source>
        <dbReference type="ARBA" id="ARBA00022692"/>
    </source>
</evidence>
<feature type="domain" description="TonB-dependent receptor-like beta-barrel" evidence="12">
    <location>
        <begin position="298"/>
        <end position="793"/>
    </location>
</feature>
<evidence type="ECO:0000256" key="11">
    <source>
        <dbReference type="SAM" id="SignalP"/>
    </source>
</evidence>
<keyword evidence="3 8" id="KW-1134">Transmembrane beta strand</keyword>
<dbReference type="Gene3D" id="2.170.130.10">
    <property type="entry name" value="TonB-dependent receptor, plug domain"/>
    <property type="match status" value="1"/>
</dbReference>
<keyword evidence="5 9" id="KW-0798">TonB box</keyword>
<evidence type="ECO:0000256" key="5">
    <source>
        <dbReference type="ARBA" id="ARBA00023077"/>
    </source>
</evidence>
<evidence type="ECO:0000256" key="10">
    <source>
        <dbReference type="SAM" id="MobiDB-lite"/>
    </source>
</evidence>
<dbReference type="RefSeq" id="WP_126684272.1">
    <property type="nucleotide sequence ID" value="NZ_RYYV01000005.1"/>
</dbReference>
<name>A0A432M785_9GAMM</name>
<evidence type="ECO:0000313" key="14">
    <source>
        <dbReference type="EMBL" id="RUL76711.1"/>
    </source>
</evidence>
<evidence type="ECO:0000259" key="13">
    <source>
        <dbReference type="Pfam" id="PF07715"/>
    </source>
</evidence>
<keyword evidence="2 8" id="KW-0813">Transport</keyword>
<evidence type="ECO:0000256" key="9">
    <source>
        <dbReference type="RuleBase" id="RU003357"/>
    </source>
</evidence>
<dbReference type="AlphaFoldDB" id="A0A432M785"/>
<feature type="domain" description="TonB-dependent receptor plug" evidence="13">
    <location>
        <begin position="76"/>
        <end position="194"/>
    </location>
</feature>
<keyword evidence="4 8" id="KW-0812">Transmembrane</keyword>
<comment type="caution">
    <text evidence="14">The sequence shown here is derived from an EMBL/GenBank/DDBJ whole genome shotgun (WGS) entry which is preliminary data.</text>
</comment>
<dbReference type="EMBL" id="RYYV01000005">
    <property type="protein sequence ID" value="RUL76711.1"/>
    <property type="molecule type" value="Genomic_DNA"/>
</dbReference>
<feature type="region of interest" description="Disordered" evidence="10">
    <location>
        <begin position="1"/>
        <end position="20"/>
    </location>
</feature>
<keyword evidence="7 8" id="KW-0998">Cell outer membrane</keyword>
<dbReference type="Pfam" id="PF07715">
    <property type="entry name" value="Plug"/>
    <property type="match status" value="1"/>
</dbReference>
<accession>A0A432M785</accession>
<dbReference type="OrthoDB" id="9805434at2"/>
<dbReference type="GO" id="GO:0009279">
    <property type="term" value="C:cell outer membrane"/>
    <property type="evidence" value="ECO:0007669"/>
    <property type="project" value="UniProtKB-SubCell"/>
</dbReference>
<evidence type="ECO:0000256" key="1">
    <source>
        <dbReference type="ARBA" id="ARBA00004571"/>
    </source>
</evidence>
<gene>
    <name evidence="14" type="ORF">EKH80_08310</name>
</gene>
<proteinExistence type="inferred from homology"/>
<comment type="subcellular location">
    <subcellularLocation>
        <location evidence="1 8">Cell outer membrane</location>
        <topology evidence="1 8">Multi-pass membrane protein</topology>
    </subcellularLocation>
</comment>
<evidence type="ECO:0000256" key="8">
    <source>
        <dbReference type="PROSITE-ProRule" id="PRU01360"/>
    </source>
</evidence>
<dbReference type="InterPro" id="IPR012910">
    <property type="entry name" value="Plug_dom"/>
</dbReference>
<evidence type="ECO:0000256" key="2">
    <source>
        <dbReference type="ARBA" id="ARBA00022448"/>
    </source>
</evidence>
<dbReference type="Gene3D" id="2.40.170.20">
    <property type="entry name" value="TonB-dependent receptor, beta-barrel domain"/>
    <property type="match status" value="1"/>
</dbReference>
<keyword evidence="11" id="KW-0732">Signal</keyword>
<reference evidence="14 15" key="1">
    <citation type="submission" date="2018-12" db="EMBL/GenBank/DDBJ databases">
        <title>Dyella dinghuensis sp. nov. DHOA06 and Dyella choica sp. nov. 4M-K27, isolated from forest soil.</title>
        <authorList>
            <person name="Qiu L.-H."/>
            <person name="Gao Z.-H."/>
        </authorList>
    </citation>
    <scope>NUCLEOTIDE SEQUENCE [LARGE SCALE GENOMIC DNA]</scope>
    <source>
        <strain evidence="14 15">4M-K27</strain>
    </source>
</reference>
<evidence type="ECO:0000256" key="7">
    <source>
        <dbReference type="ARBA" id="ARBA00023237"/>
    </source>
</evidence>
<comment type="similarity">
    <text evidence="8 9">Belongs to the TonB-dependent receptor family.</text>
</comment>
<keyword evidence="6 8" id="KW-0472">Membrane</keyword>
<sequence length="835" mass="89779">MNDGNNRPYRGGSRKNRTGKIATKLLTASLLLALASTANAQNTSQSDTSTPSNNAKNLQAVIVTGTRAQNRTDSTSLSPIDVVPASALQSTGTNELSTALARLIPSLNFPRPAATDATDAQRPAQLRGLAPDQVLVLVNGKRWHSGAMVNVNGTIGRGSAAVDLNTIPVAAIDHIEVLRDGASAQYGSDALAGVINIILKHGDKGGSIELNGGRYQRGGGKQWDGSANFGIPLNGDKGWLRITLDSGHQDPTNHGGADVRYPQLGEKQVFGDPAVSQHSIFLNSQYDITSNIQFYAFGSYRTRKADSDELYRNPFGYPSSVKAALTSLYAGGYQPLLQPRSTDRSLVAGVRGTTSGGWRWDVSANYGGNRVSLDTIHTANYAFLHDFGFTPTRFFDGIVSSAQQLADVDIAKDFNLGWLPNPVTLAFGGEYQRDTYRISAGDPSSYYVGSSGVGGGAQGFSGYSPVNTGSWSRSDVAQYVSLETNLTDKLGTSFAVRHEHYNDFGNTVSGALAGRYDFTDRFALRASVSSGFRAPSLAQEDYSQIGSLYLTPSSAGPGVAPGIYQTGLLPVGNSVAQLLGAQALRPERSHNYTVGAVFNPIDPLTLTFDLYQINVYHRIVLSSTLSGLNKPAIVAYLAANGVTDVAYSSAQYFTNAVDTRTQGGDLVASFRSNFGNAGVLDSTLSYNYNRTQVTHVAPNPAQLDALGLHLQRVTYRDIKGLLANSTPRSKLILNENYTLGHWVFNGNLTRYGNFTAYSNSSYLLNQTYSPQWVLDLAGSYNLDDWTFTLGVDNASNSYPDKAIAANNVNGTIPYSNFSPAGFNGRYYYTKVIYHW</sequence>
<dbReference type="PANTHER" id="PTHR47234">
    <property type="match status" value="1"/>
</dbReference>
<dbReference type="PROSITE" id="PS52016">
    <property type="entry name" value="TONB_DEPENDENT_REC_3"/>
    <property type="match status" value="1"/>
</dbReference>
<organism evidence="14 15">
    <name type="scientific">Dyella choica</name>
    <dbReference type="NCBI Taxonomy" id="1927959"/>
    <lineage>
        <taxon>Bacteria</taxon>
        <taxon>Pseudomonadati</taxon>
        <taxon>Pseudomonadota</taxon>
        <taxon>Gammaproteobacteria</taxon>
        <taxon>Lysobacterales</taxon>
        <taxon>Rhodanobacteraceae</taxon>
        <taxon>Dyella</taxon>
    </lineage>
</organism>
<feature type="signal peptide" evidence="11">
    <location>
        <begin position="1"/>
        <end position="40"/>
    </location>
</feature>
<dbReference type="InterPro" id="IPR036942">
    <property type="entry name" value="Beta-barrel_TonB_sf"/>
</dbReference>
<keyword evidence="15" id="KW-1185">Reference proteome</keyword>
<evidence type="ECO:0000259" key="12">
    <source>
        <dbReference type="Pfam" id="PF00593"/>
    </source>
</evidence>
<evidence type="ECO:0000256" key="3">
    <source>
        <dbReference type="ARBA" id="ARBA00022452"/>
    </source>
</evidence>